<dbReference type="Proteomes" id="UP001610100">
    <property type="component" value="Unassembled WGS sequence"/>
</dbReference>
<dbReference type="RefSeq" id="WP_344738164.1">
    <property type="nucleotide sequence ID" value="NZ_BAABAY010000001.1"/>
</dbReference>
<evidence type="ECO:0000313" key="2">
    <source>
        <dbReference type="Proteomes" id="UP001610100"/>
    </source>
</evidence>
<proteinExistence type="predicted"/>
<accession>A0ABW7N0Q5</accession>
<keyword evidence="2" id="KW-1185">Reference proteome</keyword>
<name>A0ABW7N0Q5_9FLAO</name>
<evidence type="ECO:0000313" key="1">
    <source>
        <dbReference type="EMBL" id="MFH6772535.1"/>
    </source>
</evidence>
<reference evidence="1 2" key="1">
    <citation type="submission" date="2024-02" db="EMBL/GenBank/DDBJ databases">
        <title>A Gaetbulibacter species isolated from tidal flats and genomic insights of their niches.</title>
        <authorList>
            <person name="Ye Y."/>
        </authorList>
    </citation>
    <scope>NUCLEOTIDE SEQUENCE [LARGE SCALE GENOMIC DNA]</scope>
    <source>
        <strain evidence="1 2">KYW382</strain>
    </source>
</reference>
<dbReference type="EMBL" id="JBAWKB010000003">
    <property type="protein sequence ID" value="MFH6772535.1"/>
    <property type="molecule type" value="Genomic_DNA"/>
</dbReference>
<organism evidence="1 2">
    <name type="scientific">Gaetbulibacter aestuarii</name>
    <dbReference type="NCBI Taxonomy" id="1502358"/>
    <lineage>
        <taxon>Bacteria</taxon>
        <taxon>Pseudomonadati</taxon>
        <taxon>Bacteroidota</taxon>
        <taxon>Flavobacteriia</taxon>
        <taxon>Flavobacteriales</taxon>
        <taxon>Flavobacteriaceae</taxon>
        <taxon>Gaetbulibacter</taxon>
    </lineage>
</organism>
<sequence length="220" mass="25525">MDDFYLKQYLYIDLFLREGLLADASKEEVSSVLTAIKKYVSPETPLSVEIEKPGKQNYLIRIVDFQKDGDELLVAFTNWSVKKQAFEKDIKMENDCYTRWYFLNGDKMTYRKDMSTENDYAGMSQIDLANAYLYDELTENDDQIKPTIEAALNDENVTLPDMAMGHILMLMYHMFQKDQESVNKDVATLNDLFDTHSSESSLRGLKGAFEVTKFQMDLMK</sequence>
<gene>
    <name evidence="1" type="ORF">V8G58_11370</name>
</gene>
<protein>
    <submittedName>
        <fullName evidence="1">Uncharacterized protein</fullName>
    </submittedName>
</protein>
<comment type="caution">
    <text evidence="1">The sequence shown here is derived from an EMBL/GenBank/DDBJ whole genome shotgun (WGS) entry which is preliminary data.</text>
</comment>